<keyword evidence="3" id="KW-1185">Reference proteome</keyword>
<accession>A0AAV1C0Z4</accession>
<reference evidence="2" key="1">
    <citation type="submission" date="2023-03" db="EMBL/GenBank/DDBJ databases">
        <authorList>
            <person name="Julca I."/>
        </authorList>
    </citation>
    <scope>NUCLEOTIDE SEQUENCE</scope>
</reference>
<dbReference type="EMBL" id="OX459118">
    <property type="protein sequence ID" value="CAI9089077.1"/>
    <property type="molecule type" value="Genomic_DNA"/>
</dbReference>
<gene>
    <name evidence="2" type="ORF">OLC1_LOCUS1497</name>
</gene>
<evidence type="ECO:0000256" key="1">
    <source>
        <dbReference type="SAM" id="Phobius"/>
    </source>
</evidence>
<proteinExistence type="predicted"/>
<keyword evidence="1" id="KW-1133">Transmembrane helix</keyword>
<dbReference type="SUPFAM" id="SSF53474">
    <property type="entry name" value="alpha/beta-Hydrolases"/>
    <property type="match status" value="1"/>
</dbReference>
<organism evidence="2 3">
    <name type="scientific">Oldenlandia corymbosa var. corymbosa</name>
    <dbReference type="NCBI Taxonomy" id="529605"/>
    <lineage>
        <taxon>Eukaryota</taxon>
        <taxon>Viridiplantae</taxon>
        <taxon>Streptophyta</taxon>
        <taxon>Embryophyta</taxon>
        <taxon>Tracheophyta</taxon>
        <taxon>Spermatophyta</taxon>
        <taxon>Magnoliopsida</taxon>
        <taxon>eudicotyledons</taxon>
        <taxon>Gunneridae</taxon>
        <taxon>Pentapetalae</taxon>
        <taxon>asterids</taxon>
        <taxon>lamiids</taxon>
        <taxon>Gentianales</taxon>
        <taxon>Rubiaceae</taxon>
        <taxon>Rubioideae</taxon>
        <taxon>Spermacoceae</taxon>
        <taxon>Hedyotis-Oldenlandia complex</taxon>
        <taxon>Oldenlandia</taxon>
    </lineage>
</organism>
<name>A0AAV1C0Z4_OLDCO</name>
<feature type="transmembrane region" description="Helical" evidence="1">
    <location>
        <begin position="21"/>
        <end position="42"/>
    </location>
</feature>
<dbReference type="AlphaFoldDB" id="A0AAV1C0Z4"/>
<dbReference type="InterPro" id="IPR029058">
    <property type="entry name" value="AB_hydrolase_fold"/>
</dbReference>
<dbReference type="PANTHER" id="PTHR35128:SF1">
    <property type="entry name" value="SECRETION-REGULATING GUANINE NUCLEOTIDE EXCHANGE FACTOR"/>
    <property type="match status" value="1"/>
</dbReference>
<dbReference type="PANTHER" id="PTHR35128">
    <property type="entry name" value="SECRETION-REGULATING GUANINE NUCLEOTIDE EXCHANGE FACTOR"/>
    <property type="match status" value="1"/>
</dbReference>
<dbReference type="Gene3D" id="3.40.50.1820">
    <property type="entry name" value="alpha/beta hydrolase"/>
    <property type="match status" value="1"/>
</dbReference>
<dbReference type="Proteomes" id="UP001161247">
    <property type="component" value="Chromosome 1"/>
</dbReference>
<evidence type="ECO:0000313" key="3">
    <source>
        <dbReference type="Proteomes" id="UP001161247"/>
    </source>
</evidence>
<evidence type="ECO:0000313" key="2">
    <source>
        <dbReference type="EMBL" id="CAI9089077.1"/>
    </source>
</evidence>
<keyword evidence="1" id="KW-0812">Transmembrane</keyword>
<sequence>MISEMFRRGRRALRHSNSGRSFTFWALVALLILLFISVMLVFGTRGRKTDPLPTILEPDWGTFNPIIRLDPTVQLRKGREVISQVPGSPKAVLFLAHGCNGRAGNFWDKSPTCEKCVGLPEERLLVLHALARNFAIVAISSAGRCWTFGEELLVVRDTIEWWRAKEKLNELPLLALGASSGGYFVSVLATRVKFSAITIMIAEGMFGKMDIKSTYPPTLFVHMPKDEARKQRIDKYLVVLREKGINVEEIKCMEFPLTPNHFADVIAGIDKNLSAQLFYLFKEKGFIDKDGYMMNDGRAIQWKASLKDKGITLPDESLFNHIQEEMNLAYAYHEMTSLPSEQIMDWFESHLS</sequence>
<keyword evidence="1" id="KW-0472">Membrane</keyword>
<protein>
    <submittedName>
        <fullName evidence="2">OLC1v1023579C2</fullName>
    </submittedName>
</protein>